<dbReference type="Proteomes" id="UP000198382">
    <property type="component" value="Unassembled WGS sequence"/>
</dbReference>
<dbReference type="InterPro" id="IPR051531">
    <property type="entry name" value="N-acetyltransferase"/>
</dbReference>
<dbReference type="EMBL" id="MUGV01000040">
    <property type="protein sequence ID" value="OXA75934.1"/>
    <property type="molecule type" value="Genomic_DNA"/>
</dbReference>
<dbReference type="Pfam" id="PF13302">
    <property type="entry name" value="Acetyltransf_3"/>
    <property type="match status" value="1"/>
</dbReference>
<comment type="caution">
    <text evidence="2">The sequence shown here is derived from an EMBL/GenBank/DDBJ whole genome shotgun (WGS) entry which is preliminary data.</text>
</comment>
<feature type="domain" description="N-acetyltransferase" evidence="1">
    <location>
        <begin position="26"/>
        <end position="179"/>
    </location>
</feature>
<dbReference type="RefSeq" id="WP_074663347.1">
    <property type="nucleotide sequence ID" value="NZ_MUGV01000040.1"/>
</dbReference>
<name>A0ABX4BKR0_FLAFR</name>
<dbReference type="PROSITE" id="PS51186">
    <property type="entry name" value="GNAT"/>
    <property type="match status" value="1"/>
</dbReference>
<reference evidence="2 3" key="1">
    <citation type="submission" date="2016-11" db="EMBL/GenBank/DDBJ databases">
        <title>Whole genomes of Flavobacteriaceae.</title>
        <authorList>
            <person name="Stine C."/>
            <person name="Li C."/>
            <person name="Tadesse D."/>
        </authorList>
    </citation>
    <scope>NUCLEOTIDE SEQUENCE [LARGE SCALE GENOMIC DNA]</scope>
    <source>
        <strain evidence="2 3">DSM 15937</strain>
    </source>
</reference>
<evidence type="ECO:0000313" key="3">
    <source>
        <dbReference type="Proteomes" id="UP000198382"/>
    </source>
</evidence>
<evidence type="ECO:0000259" key="1">
    <source>
        <dbReference type="PROSITE" id="PS51186"/>
    </source>
</evidence>
<evidence type="ECO:0000313" key="2">
    <source>
        <dbReference type="EMBL" id="OXA75934.1"/>
    </source>
</evidence>
<organism evidence="2 3">
    <name type="scientific">Flavobacterium frigidimaris</name>
    <dbReference type="NCBI Taxonomy" id="262320"/>
    <lineage>
        <taxon>Bacteria</taxon>
        <taxon>Pseudomonadati</taxon>
        <taxon>Bacteroidota</taxon>
        <taxon>Flavobacteriia</taxon>
        <taxon>Flavobacteriales</taxon>
        <taxon>Flavobacteriaceae</taxon>
        <taxon>Flavobacterium</taxon>
    </lineage>
</organism>
<dbReference type="PANTHER" id="PTHR43792">
    <property type="entry name" value="GNAT FAMILY, PUTATIVE (AFU_ORTHOLOGUE AFUA_3G00765)-RELATED-RELATED"/>
    <property type="match status" value="1"/>
</dbReference>
<dbReference type="Gene3D" id="3.40.630.30">
    <property type="match status" value="1"/>
</dbReference>
<proteinExistence type="predicted"/>
<accession>A0ABX4BKR0</accession>
<gene>
    <name evidence="2" type="ORF">B0A65_20490</name>
</gene>
<dbReference type="SUPFAM" id="SSF55729">
    <property type="entry name" value="Acyl-CoA N-acyltransferases (Nat)"/>
    <property type="match status" value="1"/>
</dbReference>
<protein>
    <submittedName>
        <fullName evidence="2">GNAT family N-acetyltransferase</fullName>
    </submittedName>
</protein>
<dbReference type="InterPro" id="IPR000182">
    <property type="entry name" value="GNAT_dom"/>
</dbReference>
<keyword evidence="3" id="KW-1185">Reference proteome</keyword>
<dbReference type="PANTHER" id="PTHR43792:SF9">
    <property type="entry name" value="RIBOSOMAL-PROTEIN-ALANINE ACETYLTRANSFERASE"/>
    <property type="match status" value="1"/>
</dbReference>
<dbReference type="InterPro" id="IPR016181">
    <property type="entry name" value="Acyl_CoA_acyltransferase"/>
</dbReference>
<sequence>MEQALFPTLNTERLLLRQIKQEDIQSIYCGLSNPELVKYYGISFDSLESTEEQMIWYRNLEQNETGIWWAICSPDNTIFYGAGGFNNLNKELKKAEIGFWLLPEFWKNGFMQEAFPIICNYGFEKLKLNRIEGFVESENKNCKKAIEKMNFKLEGTMRECEIKNGEYINVAIYSKLKKD</sequence>